<dbReference type="RefSeq" id="WP_073102608.1">
    <property type="nucleotide sequence ID" value="NZ_FQXE01000003.1"/>
</dbReference>
<dbReference type="OrthoDB" id="9807486at2"/>
<dbReference type="EMBL" id="FQXE01000003">
    <property type="protein sequence ID" value="SHH53535.1"/>
    <property type="molecule type" value="Genomic_DNA"/>
</dbReference>
<gene>
    <name evidence="3" type="ORF">SAMN04488135_103464</name>
</gene>
<dbReference type="STRING" id="658167.SAMN04488135_103464"/>
<dbReference type="AlphaFoldDB" id="A0A1M5TRV0"/>
<evidence type="ECO:0000256" key="2">
    <source>
        <dbReference type="HAMAP-Rule" id="MF_00758"/>
    </source>
</evidence>
<proteinExistence type="inferred from homology"/>
<dbReference type="NCBIfam" id="NF001266">
    <property type="entry name" value="PRK00228.1-1"/>
    <property type="match status" value="1"/>
</dbReference>
<reference evidence="3 4" key="1">
    <citation type="submission" date="2016-11" db="EMBL/GenBank/DDBJ databases">
        <authorList>
            <person name="Jaros S."/>
            <person name="Januszkiewicz K."/>
            <person name="Wedrychowicz H."/>
        </authorList>
    </citation>
    <scope>NUCLEOTIDE SEQUENCE [LARGE SCALE GENOMIC DNA]</scope>
    <source>
        <strain evidence="3 4">CGMCC 1.10190</strain>
    </source>
</reference>
<dbReference type="PANTHER" id="PTHR30327:SF1">
    <property type="entry name" value="UPF0301 PROTEIN YQGE"/>
    <property type="match status" value="1"/>
</dbReference>
<protein>
    <recommendedName>
        <fullName evidence="2">UPF0301 protein SAMN04488135_103464</fullName>
    </recommendedName>
</protein>
<organism evidence="3 4">
    <name type="scientific">Pollutimonas bauzanensis</name>
    <dbReference type="NCBI Taxonomy" id="658167"/>
    <lineage>
        <taxon>Bacteria</taxon>
        <taxon>Pseudomonadati</taxon>
        <taxon>Pseudomonadota</taxon>
        <taxon>Betaproteobacteria</taxon>
        <taxon>Burkholderiales</taxon>
        <taxon>Alcaligenaceae</taxon>
        <taxon>Pollutimonas</taxon>
    </lineage>
</organism>
<dbReference type="PANTHER" id="PTHR30327">
    <property type="entry name" value="UNCHARACTERIZED PROTEIN YQGE"/>
    <property type="match status" value="1"/>
</dbReference>
<name>A0A1M5TRV0_9BURK</name>
<keyword evidence="4" id="KW-1185">Reference proteome</keyword>
<dbReference type="Pfam" id="PF02622">
    <property type="entry name" value="DUF179"/>
    <property type="match status" value="1"/>
</dbReference>
<evidence type="ECO:0000313" key="4">
    <source>
        <dbReference type="Proteomes" id="UP000184226"/>
    </source>
</evidence>
<evidence type="ECO:0000256" key="1">
    <source>
        <dbReference type="ARBA" id="ARBA00009600"/>
    </source>
</evidence>
<sequence length="197" mass="20606">MVSTVNRTDAASSADLSQQLLVAMPGKVSGNLANTVIYVCEHTEHGALGLVINRPTDITVGDLLKRIDLDLSLEIGPVQNAPVFFGGPVQTDRGFVLHAPAGGYSSSIQLGDVALTTSRDVLQDVAHGRGPAMLLITLGYAGWGAGQLESEMSQNAWLNVAANTDILFNTPSENRYEAALAQLGIDPLMLAGDAGHA</sequence>
<dbReference type="Proteomes" id="UP000184226">
    <property type="component" value="Unassembled WGS sequence"/>
</dbReference>
<comment type="similarity">
    <text evidence="1 2">Belongs to the UPF0301 (AlgH) family.</text>
</comment>
<dbReference type="HAMAP" id="MF_00758">
    <property type="entry name" value="UPF0301"/>
    <property type="match status" value="1"/>
</dbReference>
<evidence type="ECO:0000313" key="3">
    <source>
        <dbReference type="EMBL" id="SHH53535.1"/>
    </source>
</evidence>
<dbReference type="SUPFAM" id="SSF143456">
    <property type="entry name" value="VC0467-like"/>
    <property type="match status" value="1"/>
</dbReference>
<accession>A0A1M5TRV0</accession>
<dbReference type="GO" id="GO:0005829">
    <property type="term" value="C:cytosol"/>
    <property type="evidence" value="ECO:0007669"/>
    <property type="project" value="TreeGrafter"/>
</dbReference>
<dbReference type="Gene3D" id="3.40.1740.10">
    <property type="entry name" value="VC0467-like"/>
    <property type="match status" value="1"/>
</dbReference>
<dbReference type="InterPro" id="IPR003774">
    <property type="entry name" value="AlgH-like"/>
</dbReference>